<dbReference type="Proteomes" id="UP000235145">
    <property type="component" value="Unassembled WGS sequence"/>
</dbReference>
<organism evidence="1 2">
    <name type="scientific">Lactuca sativa</name>
    <name type="common">Garden lettuce</name>
    <dbReference type="NCBI Taxonomy" id="4236"/>
    <lineage>
        <taxon>Eukaryota</taxon>
        <taxon>Viridiplantae</taxon>
        <taxon>Streptophyta</taxon>
        <taxon>Embryophyta</taxon>
        <taxon>Tracheophyta</taxon>
        <taxon>Spermatophyta</taxon>
        <taxon>Magnoliopsida</taxon>
        <taxon>eudicotyledons</taxon>
        <taxon>Gunneridae</taxon>
        <taxon>Pentapetalae</taxon>
        <taxon>asterids</taxon>
        <taxon>campanulids</taxon>
        <taxon>Asterales</taxon>
        <taxon>Asteraceae</taxon>
        <taxon>Cichorioideae</taxon>
        <taxon>Cichorieae</taxon>
        <taxon>Lactucinae</taxon>
        <taxon>Lactuca</taxon>
    </lineage>
</organism>
<accession>A0A9R1UYP3</accession>
<dbReference type="AlphaFoldDB" id="A0A9R1UYP3"/>
<keyword evidence="2" id="KW-1185">Reference proteome</keyword>
<name>A0A9R1UYP3_LACSA</name>
<gene>
    <name evidence="1" type="ORF">LSAT_V11C700374510</name>
</gene>
<evidence type="ECO:0000313" key="2">
    <source>
        <dbReference type="Proteomes" id="UP000235145"/>
    </source>
</evidence>
<dbReference type="EMBL" id="NBSK02000007">
    <property type="protein sequence ID" value="KAJ0196702.1"/>
    <property type="molecule type" value="Genomic_DNA"/>
</dbReference>
<comment type="caution">
    <text evidence="1">The sequence shown here is derived from an EMBL/GenBank/DDBJ whole genome shotgun (WGS) entry which is preliminary data.</text>
</comment>
<reference evidence="1 2" key="1">
    <citation type="journal article" date="2017" name="Nat. Commun.">
        <title>Genome assembly with in vitro proximity ligation data and whole-genome triplication in lettuce.</title>
        <authorList>
            <person name="Reyes-Chin-Wo S."/>
            <person name="Wang Z."/>
            <person name="Yang X."/>
            <person name="Kozik A."/>
            <person name="Arikit S."/>
            <person name="Song C."/>
            <person name="Xia L."/>
            <person name="Froenicke L."/>
            <person name="Lavelle D.O."/>
            <person name="Truco M.J."/>
            <person name="Xia R."/>
            <person name="Zhu S."/>
            <person name="Xu C."/>
            <person name="Xu H."/>
            <person name="Xu X."/>
            <person name="Cox K."/>
            <person name="Korf I."/>
            <person name="Meyers B.C."/>
            <person name="Michelmore R.W."/>
        </authorList>
    </citation>
    <scope>NUCLEOTIDE SEQUENCE [LARGE SCALE GENOMIC DNA]</scope>
    <source>
        <strain evidence="2">cv. Salinas</strain>
        <tissue evidence="1">Seedlings</tissue>
    </source>
</reference>
<evidence type="ECO:0000313" key="1">
    <source>
        <dbReference type="EMBL" id="KAJ0196702.1"/>
    </source>
</evidence>
<protein>
    <submittedName>
        <fullName evidence="1">Uncharacterized protein</fullName>
    </submittedName>
</protein>
<sequence length="206" mass="24684">MTSSAPERFRLRFRGVTIDNYKMIYIDYNEYDRFAWRTFLWRYSKTQLRLWFGRIYIYLRDQANVGSVKTLKYTVTGFHLPFNLWILETFPEALRYAHHTANEFRRMRAWRIKTQLTVDQCLRILDVSLENNIPRVVEAMNFEIKLQFYSSYLSWTLDGVESPSMQQSPLNNSLHHLNPLSFSKQITSSHPHMFEAQTTTLHKTVK</sequence>
<proteinExistence type="predicted"/>